<comment type="similarity">
    <text evidence="2">Belongs to the AB hydrolase superfamily. Epoxide hydrolase family.</text>
</comment>
<dbReference type="PANTHER" id="PTHR43329">
    <property type="entry name" value="EPOXIDE HYDROLASE"/>
    <property type="match status" value="1"/>
</dbReference>
<feature type="domain" description="AB hydrolase-1" evidence="3">
    <location>
        <begin position="27"/>
        <end position="153"/>
    </location>
</feature>
<evidence type="ECO:0000313" key="4">
    <source>
        <dbReference type="EMBL" id="CED82564.1"/>
    </source>
</evidence>
<reference evidence="4" key="1">
    <citation type="submission" date="2014-08" db="EMBL/GenBank/DDBJ databases">
        <authorList>
            <person name="Sharma Rahul"/>
            <person name="Thines Marco"/>
        </authorList>
    </citation>
    <scope>NUCLEOTIDE SEQUENCE</scope>
</reference>
<dbReference type="AlphaFoldDB" id="A0A0F7SPE2"/>
<keyword evidence="1 4" id="KW-0378">Hydrolase</keyword>
<dbReference type="GO" id="GO:0016787">
    <property type="term" value="F:hydrolase activity"/>
    <property type="evidence" value="ECO:0007669"/>
    <property type="project" value="UniProtKB-KW"/>
</dbReference>
<dbReference type="EMBL" id="LN483124">
    <property type="protein sequence ID" value="CED82564.1"/>
    <property type="molecule type" value="Genomic_DNA"/>
</dbReference>
<dbReference type="Pfam" id="PF00561">
    <property type="entry name" value="Abhydrolase_1"/>
    <property type="match status" value="1"/>
</dbReference>
<organism evidence="4">
    <name type="scientific">Phaffia rhodozyma</name>
    <name type="common">Yeast</name>
    <name type="synonym">Xanthophyllomyces dendrorhous</name>
    <dbReference type="NCBI Taxonomy" id="264483"/>
    <lineage>
        <taxon>Eukaryota</taxon>
        <taxon>Fungi</taxon>
        <taxon>Dikarya</taxon>
        <taxon>Basidiomycota</taxon>
        <taxon>Agaricomycotina</taxon>
        <taxon>Tremellomycetes</taxon>
        <taxon>Cystofilobasidiales</taxon>
        <taxon>Mrakiaceae</taxon>
        <taxon>Phaffia</taxon>
    </lineage>
</organism>
<dbReference type="InterPro" id="IPR000639">
    <property type="entry name" value="Epox_hydrolase-like"/>
</dbReference>
<accession>A0A0F7SPE2</accession>
<dbReference type="InterPro" id="IPR029058">
    <property type="entry name" value="AB_hydrolase_fold"/>
</dbReference>
<dbReference type="PRINTS" id="PR00412">
    <property type="entry name" value="EPOXHYDRLASE"/>
</dbReference>
<name>A0A0F7SPE2_PHARH</name>
<dbReference type="SUPFAM" id="SSF53474">
    <property type="entry name" value="alpha/beta-Hydrolases"/>
    <property type="match status" value="1"/>
</dbReference>
<proteinExistence type="inferred from homology"/>
<dbReference type="Gene3D" id="3.40.50.1820">
    <property type="entry name" value="alpha/beta hydrolase"/>
    <property type="match status" value="1"/>
</dbReference>
<evidence type="ECO:0000259" key="3">
    <source>
        <dbReference type="Pfam" id="PF00561"/>
    </source>
</evidence>
<dbReference type="InterPro" id="IPR000073">
    <property type="entry name" value="AB_hydrolase_1"/>
</dbReference>
<protein>
    <submittedName>
        <fullName evidence="4">Soluble epoxide hydrolase</fullName>
    </submittedName>
</protein>
<evidence type="ECO:0000256" key="2">
    <source>
        <dbReference type="ARBA" id="ARBA00038334"/>
    </source>
</evidence>
<sequence>MQAKTFKTSRSLTYSYLYTSPSNPWLPTLLFIHGFPSTHRDWDAQTSFFASKGYGIVCPDMLGYGQTDKPDDPSLYIHKSLADDLMEVLESEKVGDAIVIGHDWGSATASRLVTYHEDRFLGFAFTAVPFNPPRPVPPLDIMLGHLKKTVGSELFGYWKFLSIDGVEKTLLENVEGFAHLLFPDDPTLWREYVAPVGGMDRWLQEKKQCALPSYMSQASFDAKVAELVEGGMYASLNYYRIVAQGLENDDNAAVRDRTKLSKPSFFAAALQDYVCIPEIGKESFKNNAVDATIVDFDTDHWIQLAQPARFNEELEKWISEKVLNTRKAQL</sequence>
<evidence type="ECO:0000256" key="1">
    <source>
        <dbReference type="ARBA" id="ARBA00022801"/>
    </source>
</evidence>